<evidence type="ECO:0000313" key="1">
    <source>
        <dbReference type="EMBL" id="MEJ8305149.1"/>
    </source>
</evidence>
<dbReference type="Proteomes" id="UP001380953">
    <property type="component" value="Unassembled WGS sequence"/>
</dbReference>
<proteinExistence type="predicted"/>
<protein>
    <submittedName>
        <fullName evidence="1">ABC-2 transporter permease</fullName>
    </submittedName>
</protein>
<keyword evidence="2" id="KW-1185">Reference proteome</keyword>
<comment type="caution">
    <text evidence="1">The sequence shown here is derived from an EMBL/GenBank/DDBJ whole genome shotgun (WGS) entry which is preliminary data.</text>
</comment>
<name>A0ACC6PDY3_9BACL</name>
<evidence type="ECO:0000313" key="2">
    <source>
        <dbReference type="Proteomes" id="UP001380953"/>
    </source>
</evidence>
<accession>A0ACC6PDY3</accession>
<dbReference type="EMBL" id="JBBKAR010000039">
    <property type="protein sequence ID" value="MEJ8305149.1"/>
    <property type="molecule type" value="Genomic_DNA"/>
</dbReference>
<gene>
    <name evidence="1" type="ORF">WKI47_14685</name>
</gene>
<organism evidence="1 2">
    <name type="scientific">Saccharibacillus sacchari</name>
    <dbReference type="NCBI Taxonomy" id="456493"/>
    <lineage>
        <taxon>Bacteria</taxon>
        <taxon>Bacillati</taxon>
        <taxon>Bacillota</taxon>
        <taxon>Bacilli</taxon>
        <taxon>Bacillales</taxon>
        <taxon>Paenibacillaceae</taxon>
        <taxon>Saccharibacillus</taxon>
    </lineage>
</organism>
<reference evidence="1" key="1">
    <citation type="submission" date="2024-03" db="EMBL/GenBank/DDBJ databases">
        <title>Whole genome sequecning of epiphytes from Marcgravia umbellata leaves.</title>
        <authorList>
            <person name="Kumar G."/>
            <person name="Savka M.A."/>
        </authorList>
    </citation>
    <scope>NUCLEOTIDE SEQUENCE</scope>
    <source>
        <strain evidence="1">RIT_BL5</strain>
    </source>
</reference>
<sequence length="217" mass="24612">MYNLLLKEVRLGVNPFFFVLPLITGALMLVPGWLYFIVPLYFCMITIPNIFGGYKSQNDLMFTSMLPVNKKNVVQAKVLLIVLLEVLHVVTAMIYGKISLSLYPHLHYIFFKPTPGFWGLTLVMLALFNLFFISMYFKTAYKYGAATLVASTVAVLFAVEAEWLGIQNQFVSDLFKGSGSTDGLTHYSILFTGVLIFAAFTFIAYRIAYQRFKKVEV</sequence>